<evidence type="ECO:0000256" key="10">
    <source>
        <dbReference type="ARBA" id="ARBA00022723"/>
    </source>
</evidence>
<evidence type="ECO:0000256" key="12">
    <source>
        <dbReference type="ARBA" id="ARBA00022842"/>
    </source>
</evidence>
<comment type="catalytic activity">
    <reaction evidence="14 21">
        <text>D-sedoheptulose 7-phosphate + D-glyceraldehyde 3-phosphate = aldehydo-D-ribose 5-phosphate + D-xylulose 5-phosphate</text>
        <dbReference type="Rhea" id="RHEA:10508"/>
        <dbReference type="ChEBI" id="CHEBI:57483"/>
        <dbReference type="ChEBI" id="CHEBI:57737"/>
        <dbReference type="ChEBI" id="CHEBI:58273"/>
        <dbReference type="ChEBI" id="CHEBI:59776"/>
        <dbReference type="EC" id="2.2.1.1"/>
    </reaction>
</comment>
<feature type="binding site" evidence="17">
    <location>
        <position position="456"/>
    </location>
    <ligand>
        <name>substrate</name>
    </ligand>
</feature>
<dbReference type="InterPro" id="IPR033247">
    <property type="entry name" value="Transketolase_fam"/>
</dbReference>
<evidence type="ECO:0000256" key="8">
    <source>
        <dbReference type="ARBA" id="ARBA00016662"/>
    </source>
</evidence>
<comment type="cofactor">
    <cofactor evidence="2">
        <name>Mn(2+)</name>
        <dbReference type="ChEBI" id="CHEBI:29035"/>
    </cofactor>
</comment>
<dbReference type="GO" id="GO:0005829">
    <property type="term" value="C:cytosol"/>
    <property type="evidence" value="ECO:0007669"/>
    <property type="project" value="TreeGrafter"/>
</dbReference>
<dbReference type="PROSITE" id="PS00801">
    <property type="entry name" value="TRANSKETOLASE_1"/>
    <property type="match status" value="1"/>
</dbReference>
<feature type="binding site" evidence="18">
    <location>
        <position position="187"/>
    </location>
    <ligand>
        <name>thiamine diphosphate</name>
        <dbReference type="ChEBI" id="CHEBI:58937"/>
    </ligand>
</feature>
<dbReference type="EC" id="2.2.1.1" evidence="7 15"/>
<dbReference type="InterPro" id="IPR029061">
    <property type="entry name" value="THDP-binding"/>
</dbReference>
<comment type="function">
    <text evidence="4 21">Catalyzes the transfer of a two-carbon ketol group from a ketose donor to an aldose acceptor, via a covalent intermediate with the cofactor thiamine pyrophosphate.</text>
</comment>
<gene>
    <name evidence="23" type="primary">tkt</name>
    <name evidence="23" type="ORF">SALLE_v1c05110</name>
</gene>
<dbReference type="CDD" id="cd02012">
    <property type="entry name" value="TPP_TK"/>
    <property type="match status" value="1"/>
</dbReference>
<proteinExistence type="inferred from homology"/>
<feature type="binding site" evidence="18">
    <location>
        <position position="158"/>
    </location>
    <ligand>
        <name>thiamine diphosphate</name>
        <dbReference type="ChEBI" id="CHEBI:58937"/>
    </ligand>
</feature>
<name>A0A345Z3K6_9MOLU</name>
<dbReference type="Proteomes" id="UP000254792">
    <property type="component" value="Chromosome"/>
</dbReference>
<dbReference type="InterPro" id="IPR009014">
    <property type="entry name" value="Transketo_C/PFOR_II"/>
</dbReference>
<keyword evidence="11 21" id="KW-0106">Calcium</keyword>
<feature type="binding site" evidence="17">
    <location>
        <position position="261"/>
    </location>
    <ligand>
        <name>substrate</name>
    </ligand>
</feature>
<keyword evidence="24" id="KW-1185">Reference proteome</keyword>
<keyword evidence="13 18" id="KW-0786">Thiamine pyrophosphate</keyword>
<feature type="binding site" evidence="17">
    <location>
        <position position="515"/>
    </location>
    <ligand>
        <name>substrate</name>
    </ligand>
</feature>
<evidence type="ECO:0000256" key="14">
    <source>
        <dbReference type="ARBA" id="ARBA00049473"/>
    </source>
</evidence>
<feature type="binding site" evidence="17">
    <location>
        <position position="468"/>
    </location>
    <ligand>
        <name>substrate</name>
    </ligand>
</feature>
<feature type="active site" description="Proton donor" evidence="16">
    <location>
        <position position="406"/>
    </location>
</feature>
<comment type="similarity">
    <text evidence="5 21">Belongs to the transketolase family.</text>
</comment>
<evidence type="ECO:0000313" key="24">
    <source>
        <dbReference type="Proteomes" id="UP000254792"/>
    </source>
</evidence>
<organism evidence="23 24">
    <name type="scientific">Spiroplasma alleghenense</name>
    <dbReference type="NCBI Taxonomy" id="216931"/>
    <lineage>
        <taxon>Bacteria</taxon>
        <taxon>Bacillati</taxon>
        <taxon>Mycoplasmatota</taxon>
        <taxon>Mollicutes</taxon>
        <taxon>Entomoplasmatales</taxon>
        <taxon>Spiroplasmataceae</taxon>
        <taxon>Spiroplasma</taxon>
    </lineage>
</organism>
<feature type="binding site" evidence="18">
    <location>
        <position position="261"/>
    </location>
    <ligand>
        <name>thiamine diphosphate</name>
        <dbReference type="ChEBI" id="CHEBI:58937"/>
    </ligand>
</feature>
<feature type="binding site" evidence="17">
    <location>
        <position position="380"/>
    </location>
    <ligand>
        <name>substrate</name>
    </ligand>
</feature>
<dbReference type="CDD" id="cd07033">
    <property type="entry name" value="TPP_PYR_DXS_TK_like"/>
    <property type="match status" value="1"/>
</dbReference>
<dbReference type="InterPro" id="IPR055152">
    <property type="entry name" value="Transketolase-like_C_2"/>
</dbReference>
<dbReference type="InterPro" id="IPR005475">
    <property type="entry name" value="Transketolase-like_Pyr-bd"/>
</dbReference>
<evidence type="ECO:0000256" key="2">
    <source>
        <dbReference type="ARBA" id="ARBA00001936"/>
    </source>
</evidence>
<keyword evidence="10 19" id="KW-0479">Metal-binding</keyword>
<feature type="site" description="Important for catalytic activity" evidence="20">
    <location>
        <position position="261"/>
    </location>
</feature>
<sequence>MVDNKSNKFLNSLRILGVEAVNKANSGHPGIILGAAPMVYELYTKHININPKDSKWFNRDRFVLSAGHGSGLLYSILHLSGHKLSIEDLKQFRQLHSLTPGHPEFGMTDGVEVTTGPLGQGLAAAVGMAVAEKHLAGKFNKPKFEIIDHFTYVLLGDGDLQEGISQEAISFAGNYQLNKLIVFHDSNDIQLDGPVNVAQSENMIERFKSANWETILVTDGEDLNAISKAIEKAKKSSKPTYIEVKTIIGLGATKQGTSSVHGEPVKDDLVNVKKYYNWTNESFQIDKEVYDHYQEKVAQRGAKVQEQWDKLLKDYEKAFPTEFKEFKNAISKNYQIKESDFESMVPGKAQATRVSSGQVLDKISQLIPSFIGGSADLTASTKAKGADGNFNNKNLVGRNLMYGVREFGMTAINNGIAAHGGLLPFAGGFFVFSDYMKPAIRLAALMNLQSFYVFTHDSVAVGEDGPTHEPVEQLAMLRSIPGLNVFRPADFKETYAAYMTALEDKNHPSAFILTRQDLEEIQNEKVLENVKKGAYLIRESKNAKVTLIATGSEVNLAIKVRDEIEKTQKIGVNVVSMPSMNLFDQQPKDYKDKIINKNTQRFSIEMGTTFGWGKYLGDSGYSFGIDEFGHSAPGDLVIKEFGFTVEKISKEIIKKLNK</sequence>
<dbReference type="AlphaFoldDB" id="A0A345Z3K6"/>
<dbReference type="Pfam" id="PF02779">
    <property type="entry name" value="Transket_pyr"/>
    <property type="match status" value="1"/>
</dbReference>
<evidence type="ECO:0000256" key="4">
    <source>
        <dbReference type="ARBA" id="ARBA00002931"/>
    </source>
</evidence>
<dbReference type="FunFam" id="3.40.50.920:FF:000003">
    <property type="entry name" value="Transketolase"/>
    <property type="match status" value="1"/>
</dbReference>
<dbReference type="Gene3D" id="3.40.50.920">
    <property type="match status" value="1"/>
</dbReference>
<feature type="binding site" evidence="18">
    <location>
        <begin position="116"/>
        <end position="118"/>
    </location>
    <ligand>
        <name>thiamine diphosphate</name>
        <dbReference type="ChEBI" id="CHEBI:58937"/>
    </ligand>
</feature>
<dbReference type="PROSITE" id="PS00802">
    <property type="entry name" value="TRANSKETOLASE_2"/>
    <property type="match status" value="1"/>
</dbReference>
<feature type="domain" description="Transketolase-like pyrimidine-binding" evidence="22">
    <location>
        <begin position="350"/>
        <end position="521"/>
    </location>
</feature>
<comment type="subunit">
    <text evidence="6 21">Homodimer.</text>
</comment>
<evidence type="ECO:0000256" key="11">
    <source>
        <dbReference type="ARBA" id="ARBA00022837"/>
    </source>
</evidence>
<evidence type="ECO:0000256" key="15">
    <source>
        <dbReference type="NCBIfam" id="TIGR00232"/>
    </source>
</evidence>
<evidence type="ECO:0000256" key="20">
    <source>
        <dbReference type="PIRSR" id="PIRSR605478-5"/>
    </source>
</evidence>
<dbReference type="EMBL" id="CP031376">
    <property type="protein sequence ID" value="AXK51185.1"/>
    <property type="molecule type" value="Genomic_DNA"/>
</dbReference>
<feature type="binding site" evidence="19">
    <location>
        <position position="189"/>
    </location>
    <ligand>
        <name>Mg(2+)</name>
        <dbReference type="ChEBI" id="CHEBI:18420"/>
    </ligand>
</feature>
<dbReference type="Pfam" id="PF00456">
    <property type="entry name" value="Transketolase_N"/>
    <property type="match status" value="1"/>
</dbReference>
<dbReference type="NCBIfam" id="NF004558">
    <property type="entry name" value="PRK05899.2-4"/>
    <property type="match status" value="1"/>
</dbReference>
<dbReference type="Gene3D" id="3.40.50.970">
    <property type="match status" value="2"/>
</dbReference>
<evidence type="ECO:0000256" key="18">
    <source>
        <dbReference type="PIRSR" id="PIRSR605478-3"/>
    </source>
</evidence>
<evidence type="ECO:0000256" key="21">
    <source>
        <dbReference type="RuleBase" id="RU004996"/>
    </source>
</evidence>
<dbReference type="SUPFAM" id="SSF52922">
    <property type="entry name" value="TK C-terminal domain-like"/>
    <property type="match status" value="1"/>
</dbReference>
<accession>A0A345Z3K6</accession>
<keyword evidence="12 19" id="KW-0460">Magnesium</keyword>
<evidence type="ECO:0000256" key="3">
    <source>
        <dbReference type="ARBA" id="ARBA00001941"/>
    </source>
</evidence>
<comment type="cofactor">
    <cofactor evidence="3">
        <name>Co(2+)</name>
        <dbReference type="ChEBI" id="CHEBI:48828"/>
    </cofactor>
</comment>
<protein>
    <recommendedName>
        <fullName evidence="8 15">Transketolase</fullName>
        <ecNumber evidence="7 15">2.2.1.1</ecNumber>
    </recommendedName>
</protein>
<dbReference type="InterPro" id="IPR005478">
    <property type="entry name" value="Transketolase_bac-like"/>
</dbReference>
<feature type="binding site" evidence="17">
    <location>
        <position position="353"/>
    </location>
    <ligand>
        <name>substrate</name>
    </ligand>
</feature>
<evidence type="ECO:0000256" key="19">
    <source>
        <dbReference type="PIRSR" id="PIRSR605478-4"/>
    </source>
</evidence>
<feature type="binding site" evidence="19">
    <location>
        <position position="157"/>
    </location>
    <ligand>
        <name>Mg(2+)</name>
        <dbReference type="ChEBI" id="CHEBI:18420"/>
    </ligand>
</feature>
<dbReference type="InterPro" id="IPR005474">
    <property type="entry name" value="Transketolase_N"/>
</dbReference>
<dbReference type="PANTHER" id="PTHR43522">
    <property type="entry name" value="TRANSKETOLASE"/>
    <property type="match status" value="1"/>
</dbReference>
<feature type="binding site" evidence="17">
    <location>
        <position position="464"/>
    </location>
    <ligand>
        <name>substrate</name>
    </ligand>
</feature>
<evidence type="ECO:0000256" key="13">
    <source>
        <dbReference type="ARBA" id="ARBA00023052"/>
    </source>
</evidence>
<dbReference type="FunFam" id="3.40.50.970:FF:000045">
    <property type="entry name" value="Transketolase"/>
    <property type="match status" value="1"/>
</dbReference>
<reference evidence="23 24" key="1">
    <citation type="submission" date="2018-07" db="EMBL/GenBank/DDBJ databases">
        <title>Complete genome sequence of Spiroplasma alleghenense PLHS-1 (ATCC 51752).</title>
        <authorList>
            <person name="Chou L."/>
            <person name="Lee T.-Y."/>
            <person name="Tsai Y.-M."/>
            <person name="Kuo C.-H."/>
        </authorList>
    </citation>
    <scope>NUCLEOTIDE SEQUENCE [LARGE SCALE GENOMIC DNA]</scope>
    <source>
        <strain evidence="23 24">PLHS-1</strain>
    </source>
</reference>
<dbReference type="KEGG" id="salx:SALLE_v1c05110"/>
<dbReference type="NCBIfam" id="TIGR00232">
    <property type="entry name" value="tktlase_bact"/>
    <property type="match status" value="1"/>
</dbReference>
<dbReference type="InterPro" id="IPR020826">
    <property type="entry name" value="Transketolase_BS"/>
</dbReference>
<evidence type="ECO:0000256" key="1">
    <source>
        <dbReference type="ARBA" id="ARBA00001913"/>
    </source>
</evidence>
<comment type="cofactor">
    <cofactor evidence="19">
        <name>Mg(2+)</name>
        <dbReference type="ChEBI" id="CHEBI:18420"/>
    </cofactor>
    <text evidence="19">Binds 1 Mg(2+) ion per subunit. Can also utilize other divalent metal cations, such as Ca(2+), Mn(2+) and Co(2+).</text>
</comment>
<dbReference type="OrthoDB" id="8732661at2"/>
<dbReference type="InterPro" id="IPR049557">
    <property type="entry name" value="Transketolase_CS"/>
</dbReference>
<dbReference type="GO" id="GO:0006098">
    <property type="term" value="P:pentose-phosphate shunt"/>
    <property type="evidence" value="ECO:0007669"/>
    <property type="project" value="TreeGrafter"/>
</dbReference>
<dbReference type="SMART" id="SM00861">
    <property type="entry name" value="Transket_pyr"/>
    <property type="match status" value="1"/>
</dbReference>
<evidence type="ECO:0000256" key="7">
    <source>
        <dbReference type="ARBA" id="ARBA00013152"/>
    </source>
</evidence>
<keyword evidence="9 21" id="KW-0808">Transferase</keyword>
<dbReference type="SUPFAM" id="SSF52518">
    <property type="entry name" value="Thiamin diphosphate-binding fold (THDP-binding)"/>
    <property type="match status" value="2"/>
</dbReference>
<feature type="binding site" evidence="18">
    <location>
        <position position="68"/>
    </location>
    <ligand>
        <name>thiamine diphosphate</name>
        <dbReference type="ChEBI" id="CHEBI:58937"/>
    </ligand>
</feature>
<evidence type="ECO:0000313" key="23">
    <source>
        <dbReference type="EMBL" id="AXK51185.1"/>
    </source>
</evidence>
<evidence type="ECO:0000256" key="6">
    <source>
        <dbReference type="ARBA" id="ARBA00011738"/>
    </source>
</evidence>
<feature type="binding site" evidence="19">
    <location>
        <position position="187"/>
    </location>
    <ligand>
        <name>Mg(2+)</name>
        <dbReference type="ChEBI" id="CHEBI:18420"/>
    </ligand>
</feature>
<feature type="binding site" evidence="18">
    <location>
        <position position="432"/>
    </location>
    <ligand>
        <name>thiamine diphosphate</name>
        <dbReference type="ChEBI" id="CHEBI:58937"/>
    </ligand>
</feature>
<comment type="cofactor">
    <cofactor evidence="18">
        <name>thiamine diphosphate</name>
        <dbReference type="ChEBI" id="CHEBI:58937"/>
    </cofactor>
    <text evidence="18">Binds 1 thiamine pyrophosphate per subunit. During the reaction, the substrate forms a covalent intermediate with the cofactor.</text>
</comment>
<dbReference type="PANTHER" id="PTHR43522:SF2">
    <property type="entry name" value="TRANSKETOLASE 1-RELATED"/>
    <property type="match status" value="1"/>
</dbReference>
<evidence type="ECO:0000256" key="9">
    <source>
        <dbReference type="ARBA" id="ARBA00022679"/>
    </source>
</evidence>
<comment type="cofactor">
    <cofactor evidence="21">
        <name>Mg(2+)</name>
        <dbReference type="ChEBI" id="CHEBI:18420"/>
    </cofactor>
    <cofactor evidence="21">
        <name>Ca(2+)</name>
        <dbReference type="ChEBI" id="CHEBI:29108"/>
    </cofactor>
    <cofactor evidence="21">
        <name>Mn(2+)</name>
        <dbReference type="ChEBI" id="CHEBI:29035"/>
    </cofactor>
    <cofactor evidence="21">
        <name>Co(2+)</name>
        <dbReference type="ChEBI" id="CHEBI:48828"/>
    </cofactor>
    <text evidence="21">Binds 1 Mg(2+) ion per subunit. Can also utilize other divalent metal cations, such as Ca(2+), Mn(2+) and Co(2+).</text>
</comment>
<feature type="site" description="Important for catalytic activity" evidence="20">
    <location>
        <position position="28"/>
    </location>
</feature>
<dbReference type="FunFam" id="3.40.50.970:FF:000081">
    <property type="entry name" value="Transketolase"/>
    <property type="match status" value="1"/>
</dbReference>
<dbReference type="GO" id="GO:0046872">
    <property type="term" value="F:metal ion binding"/>
    <property type="evidence" value="ECO:0007669"/>
    <property type="project" value="UniProtKB-KW"/>
</dbReference>
<evidence type="ECO:0000259" key="22">
    <source>
        <dbReference type="SMART" id="SM00861"/>
    </source>
</evidence>
<evidence type="ECO:0000256" key="17">
    <source>
        <dbReference type="PIRSR" id="PIRSR605478-2"/>
    </source>
</evidence>
<evidence type="ECO:0000256" key="5">
    <source>
        <dbReference type="ARBA" id="ARBA00007131"/>
    </source>
</evidence>
<comment type="cofactor">
    <cofactor evidence="1">
        <name>Ca(2+)</name>
        <dbReference type="ChEBI" id="CHEBI:29108"/>
    </cofactor>
</comment>
<feature type="binding site" evidence="17">
    <location>
        <position position="28"/>
    </location>
    <ligand>
        <name>substrate</name>
    </ligand>
</feature>
<evidence type="ECO:0000256" key="16">
    <source>
        <dbReference type="PIRSR" id="PIRSR605478-1"/>
    </source>
</evidence>
<dbReference type="GO" id="GO:0004802">
    <property type="term" value="F:transketolase activity"/>
    <property type="evidence" value="ECO:0007669"/>
    <property type="project" value="UniProtKB-UniRule"/>
</dbReference>
<dbReference type="Pfam" id="PF22613">
    <property type="entry name" value="Transketolase_C_1"/>
    <property type="match status" value="1"/>
</dbReference>